<feature type="signal peptide" evidence="1">
    <location>
        <begin position="1"/>
        <end position="32"/>
    </location>
</feature>
<sequence>MSNTISTKRIRRTLAAMAVLAGGLIGTQAAEAAPLAAAPAATLAADAGVETVQWHHPHGWGHRRFHRHRHHGWGHHHHRHHGWGHHRRHHWGHHRHHHWGHHHGWRRHHHFY</sequence>
<dbReference type="InterPro" id="IPR006311">
    <property type="entry name" value="TAT_signal"/>
</dbReference>
<dbReference type="EMBL" id="FOSV01000013">
    <property type="protein sequence ID" value="SFL34406.1"/>
    <property type="molecule type" value="Genomic_DNA"/>
</dbReference>
<proteinExistence type="predicted"/>
<evidence type="ECO:0000313" key="3">
    <source>
        <dbReference type="Proteomes" id="UP000198804"/>
    </source>
</evidence>
<keyword evidence="3" id="KW-1185">Reference proteome</keyword>
<evidence type="ECO:0000313" key="2">
    <source>
        <dbReference type="EMBL" id="SFL34406.1"/>
    </source>
</evidence>
<keyword evidence="1" id="KW-0732">Signal</keyword>
<dbReference type="RefSeq" id="WP_091948250.1">
    <property type="nucleotide sequence ID" value="NZ_FOSV01000013.1"/>
</dbReference>
<gene>
    <name evidence="2" type="ORF">SAMN04488125_11342</name>
</gene>
<name>A0A1I4GZ22_9HYPH</name>
<accession>A0A1I4GZ22</accession>
<feature type="chain" id="PRO_5011647462" evidence="1">
    <location>
        <begin position="33"/>
        <end position="112"/>
    </location>
</feature>
<dbReference type="AlphaFoldDB" id="A0A1I4GZ22"/>
<dbReference type="Proteomes" id="UP000198804">
    <property type="component" value="Unassembled WGS sequence"/>
</dbReference>
<organism evidence="2 3">
    <name type="scientific">Methylorubrum salsuginis</name>
    <dbReference type="NCBI Taxonomy" id="414703"/>
    <lineage>
        <taxon>Bacteria</taxon>
        <taxon>Pseudomonadati</taxon>
        <taxon>Pseudomonadota</taxon>
        <taxon>Alphaproteobacteria</taxon>
        <taxon>Hyphomicrobiales</taxon>
        <taxon>Methylobacteriaceae</taxon>
        <taxon>Methylorubrum</taxon>
    </lineage>
</organism>
<evidence type="ECO:0000256" key="1">
    <source>
        <dbReference type="SAM" id="SignalP"/>
    </source>
</evidence>
<protein>
    <submittedName>
        <fullName evidence="2">Uncharacterized protein</fullName>
    </submittedName>
</protein>
<dbReference type="PROSITE" id="PS51318">
    <property type="entry name" value="TAT"/>
    <property type="match status" value="1"/>
</dbReference>
<reference evidence="3" key="1">
    <citation type="submission" date="2016-10" db="EMBL/GenBank/DDBJ databases">
        <authorList>
            <person name="Varghese N."/>
            <person name="Submissions S."/>
        </authorList>
    </citation>
    <scope>NUCLEOTIDE SEQUENCE [LARGE SCALE GENOMIC DNA]</scope>
    <source>
        <strain evidence="3">CGMCC 1.6474</strain>
    </source>
</reference>